<protein>
    <submittedName>
        <fullName evidence="1">Uncharacterized protein</fullName>
    </submittedName>
</protein>
<dbReference type="Proteomes" id="UP000031599">
    <property type="component" value="Unassembled WGS sequence"/>
</dbReference>
<gene>
    <name evidence="1" type="ORF">DB30_05553</name>
</gene>
<comment type="caution">
    <text evidence="1">The sequence shown here is derived from an EMBL/GenBank/DDBJ whole genome shotgun (WGS) entry which is preliminary data.</text>
</comment>
<evidence type="ECO:0000313" key="2">
    <source>
        <dbReference type="Proteomes" id="UP000031599"/>
    </source>
</evidence>
<sequence length="77" mass="8765">MDEVSEVLVAGRYSYLRLRGSSPGEWHVVMGRAPRVGDSVHYRAYAVAKNFHSSSLQRDFERLLFTSVKPEARDHDA</sequence>
<dbReference type="AlphaFoldDB" id="A0A0C2D112"/>
<organism evidence="1 2">
    <name type="scientific">Enhygromyxa salina</name>
    <dbReference type="NCBI Taxonomy" id="215803"/>
    <lineage>
        <taxon>Bacteria</taxon>
        <taxon>Pseudomonadati</taxon>
        <taxon>Myxococcota</taxon>
        <taxon>Polyangia</taxon>
        <taxon>Nannocystales</taxon>
        <taxon>Nannocystaceae</taxon>
        <taxon>Enhygromyxa</taxon>
    </lineage>
</organism>
<proteinExistence type="predicted"/>
<name>A0A0C2D112_9BACT</name>
<dbReference type="EMBL" id="JMCC02000052">
    <property type="protein sequence ID" value="KIG15530.1"/>
    <property type="molecule type" value="Genomic_DNA"/>
</dbReference>
<reference evidence="1 2" key="1">
    <citation type="submission" date="2014-12" db="EMBL/GenBank/DDBJ databases">
        <title>Genome assembly of Enhygromyxa salina DSM 15201.</title>
        <authorList>
            <person name="Sharma G."/>
            <person name="Subramanian S."/>
        </authorList>
    </citation>
    <scope>NUCLEOTIDE SEQUENCE [LARGE SCALE GENOMIC DNA]</scope>
    <source>
        <strain evidence="1 2">DSM 15201</strain>
    </source>
</reference>
<accession>A0A0C2D112</accession>
<evidence type="ECO:0000313" key="1">
    <source>
        <dbReference type="EMBL" id="KIG15530.1"/>
    </source>
</evidence>